<sequence>MNEIVFHLKKAIMDIKNYNKEWRYSDVFERLVSILNQSSKRLGLPEFHFEDFHYSNTRKTINDVGYNSLLTHISVLEEMLPSIFEKRDNDIKVRSEKGKRVFVVHGRDRTALLEVEGILRRVGLEPVVLNRMANSGLTLIEKFERYSDVEYAIVLLTPDDIGALYENVPLESLNYQFRARQNVIFELGFFYGKLGRSNVCCLYKSNVELPTDINGIAYIPYQYSVEEVEFALLRELKEAKLEFQAL</sequence>
<reference evidence="2 3" key="1">
    <citation type="submission" date="2020-08" db="EMBL/GenBank/DDBJ databases">
        <title>Genomic Encyclopedia of Type Strains, Phase IV (KMG-IV): sequencing the most valuable type-strain genomes for metagenomic binning, comparative biology and taxonomic classification.</title>
        <authorList>
            <person name="Goeker M."/>
        </authorList>
    </citation>
    <scope>NUCLEOTIDE SEQUENCE [LARGE SCALE GENOMIC DNA]</scope>
    <source>
        <strain evidence="2 3">DSM 16325</strain>
    </source>
</reference>
<accession>A0A7W8ISQ9</accession>
<dbReference type="AlphaFoldDB" id="A0A7W8ISQ9"/>
<dbReference type="EMBL" id="JACHEP010000024">
    <property type="protein sequence ID" value="MBB5325952.1"/>
    <property type="molecule type" value="Genomic_DNA"/>
</dbReference>
<organism evidence="2 3">
    <name type="scientific">Anoxybacteroides tepidamans</name>
    <dbReference type="NCBI Taxonomy" id="265948"/>
    <lineage>
        <taxon>Bacteria</taxon>
        <taxon>Bacillati</taxon>
        <taxon>Bacillota</taxon>
        <taxon>Bacilli</taxon>
        <taxon>Bacillales</taxon>
        <taxon>Anoxybacillaceae</taxon>
        <taxon>Anoxybacteroides</taxon>
    </lineage>
</organism>
<dbReference type="GO" id="GO:0050135">
    <property type="term" value="F:NADP+ nucleosidase activity"/>
    <property type="evidence" value="ECO:0007669"/>
    <property type="project" value="InterPro"/>
</dbReference>
<dbReference type="InterPro" id="IPR019302">
    <property type="entry name" value="CAP12/PCTIR_TIR_dom"/>
</dbReference>
<name>A0A7W8ISQ9_9BACL</name>
<dbReference type="Proteomes" id="UP000520011">
    <property type="component" value="Unassembled WGS sequence"/>
</dbReference>
<protein>
    <submittedName>
        <fullName evidence="2">Putative nucleotide-binding protein</fullName>
    </submittedName>
</protein>
<dbReference type="PIRSF" id="PIRSF032620">
    <property type="entry name" value="UCP032620"/>
    <property type="match status" value="1"/>
</dbReference>
<keyword evidence="3" id="KW-1185">Reference proteome</keyword>
<dbReference type="RefSeq" id="WP_009361465.1">
    <property type="nucleotide sequence ID" value="NZ_JACHEP010000024.1"/>
</dbReference>
<comment type="caution">
    <text evidence="2">The sequence shown here is derived from an EMBL/GenBank/DDBJ whole genome shotgun (WGS) entry which is preliminary data.</text>
</comment>
<gene>
    <name evidence="2" type="ORF">HNQ34_003058</name>
</gene>
<evidence type="ECO:0000313" key="3">
    <source>
        <dbReference type="Proteomes" id="UP000520011"/>
    </source>
</evidence>
<dbReference type="Pfam" id="PF10137">
    <property type="entry name" value="CAP12-PCTIR_TIR"/>
    <property type="match status" value="1"/>
</dbReference>
<feature type="domain" description="CD-NTase-associated protein 12/Pycsar effector protein TIR" evidence="1">
    <location>
        <begin position="100"/>
        <end position="222"/>
    </location>
</feature>
<evidence type="ECO:0000259" key="1">
    <source>
        <dbReference type="Pfam" id="PF10137"/>
    </source>
</evidence>
<dbReference type="InterPro" id="IPR014571">
    <property type="entry name" value="UCP032620"/>
</dbReference>
<evidence type="ECO:0000313" key="2">
    <source>
        <dbReference type="EMBL" id="MBB5325952.1"/>
    </source>
</evidence>
<proteinExistence type="predicted"/>